<dbReference type="GO" id="GO:0005524">
    <property type="term" value="F:ATP binding"/>
    <property type="evidence" value="ECO:0007669"/>
    <property type="project" value="UniProtKB-KW"/>
</dbReference>
<dbReference type="SMART" id="SM00382">
    <property type="entry name" value="AAA"/>
    <property type="match status" value="1"/>
</dbReference>
<dbReference type="Proteomes" id="UP000541352">
    <property type="component" value="Unassembled WGS sequence"/>
</dbReference>
<dbReference type="RefSeq" id="WP_183978261.1">
    <property type="nucleotide sequence ID" value="NZ_JACIBY010000013.1"/>
</dbReference>
<keyword evidence="2" id="KW-0547">Nucleotide-binding</keyword>
<dbReference type="Pfam" id="PF13175">
    <property type="entry name" value="AAA_15"/>
    <property type="match status" value="2"/>
</dbReference>
<keyword evidence="2" id="KW-0067">ATP-binding</keyword>
<accession>A0A7W5ZSW6</accession>
<sequence length="339" mass="38346">MTDKLIVTNFGPIRHAEMDIKKTTVLIGPQGSGKSTLAKLVALMIDKPNHSSDPELFNFNSESQRYGIAGYGGEMTEIDYDSLKIKFNVKANKFDFENRDLMLSVFIPTERILLPVLSISIMGLLNNNVALPRFITAFGTKYEFARKSSDGLVVDYLDLEYRFRGEEYLVKNGIPVKLSESASGYQAIIPLKIVVENYLPNREKVFIIEEPELNLYPTTQKSLIYYLADRCTKGDNELMMTTHSPYVLAALNNLIFAHKVAYERPELAPEVEKVIPRDSWLNPADFAAYFVADGTVRSIINPKTGLISENELDSVSDEIGDEFDSLMDLYRQKRNEAVR</sequence>
<gene>
    <name evidence="2" type="ORF">FHS57_004963</name>
</gene>
<dbReference type="InterPro" id="IPR051396">
    <property type="entry name" value="Bact_Antivir_Def_Nuclease"/>
</dbReference>
<protein>
    <submittedName>
        <fullName evidence="2">Energy-coupling factor transporter ATP-binding protein EcfA2</fullName>
    </submittedName>
</protein>
<dbReference type="InterPro" id="IPR003593">
    <property type="entry name" value="AAA+_ATPase"/>
</dbReference>
<dbReference type="Gene3D" id="3.40.50.300">
    <property type="entry name" value="P-loop containing nucleotide triphosphate hydrolases"/>
    <property type="match status" value="2"/>
</dbReference>
<evidence type="ECO:0000313" key="3">
    <source>
        <dbReference type="Proteomes" id="UP000541352"/>
    </source>
</evidence>
<proteinExistence type="predicted"/>
<keyword evidence="3" id="KW-1185">Reference proteome</keyword>
<dbReference type="SUPFAM" id="SSF52540">
    <property type="entry name" value="P-loop containing nucleoside triphosphate hydrolases"/>
    <property type="match status" value="1"/>
</dbReference>
<dbReference type="InterPro" id="IPR041685">
    <property type="entry name" value="AAA_GajA/Old/RecF-like"/>
</dbReference>
<name>A0A7W5ZSW6_9BACT</name>
<organism evidence="2 3">
    <name type="scientific">Runella defluvii</name>
    <dbReference type="NCBI Taxonomy" id="370973"/>
    <lineage>
        <taxon>Bacteria</taxon>
        <taxon>Pseudomonadati</taxon>
        <taxon>Bacteroidota</taxon>
        <taxon>Cytophagia</taxon>
        <taxon>Cytophagales</taxon>
        <taxon>Spirosomataceae</taxon>
        <taxon>Runella</taxon>
    </lineage>
</organism>
<dbReference type="InterPro" id="IPR027417">
    <property type="entry name" value="P-loop_NTPase"/>
</dbReference>
<dbReference type="AlphaFoldDB" id="A0A7W5ZSW6"/>
<dbReference type="EMBL" id="JACIBY010000013">
    <property type="protein sequence ID" value="MBB3840942.1"/>
    <property type="molecule type" value="Genomic_DNA"/>
</dbReference>
<evidence type="ECO:0000259" key="1">
    <source>
        <dbReference type="SMART" id="SM00382"/>
    </source>
</evidence>
<feature type="domain" description="AAA+ ATPase" evidence="1">
    <location>
        <begin position="20"/>
        <end position="266"/>
    </location>
</feature>
<comment type="caution">
    <text evidence="2">The sequence shown here is derived from an EMBL/GenBank/DDBJ whole genome shotgun (WGS) entry which is preliminary data.</text>
</comment>
<evidence type="ECO:0000313" key="2">
    <source>
        <dbReference type="EMBL" id="MBB3840942.1"/>
    </source>
</evidence>
<dbReference type="PANTHER" id="PTHR43581">
    <property type="entry name" value="ATP/GTP PHOSPHATASE"/>
    <property type="match status" value="1"/>
</dbReference>
<reference evidence="2 3" key="1">
    <citation type="submission" date="2020-08" db="EMBL/GenBank/DDBJ databases">
        <title>Genomic Encyclopedia of Type Strains, Phase IV (KMG-IV): sequencing the most valuable type-strain genomes for metagenomic binning, comparative biology and taxonomic classification.</title>
        <authorList>
            <person name="Goeker M."/>
        </authorList>
    </citation>
    <scope>NUCLEOTIDE SEQUENCE [LARGE SCALE GENOMIC DNA]</scope>
    <source>
        <strain evidence="2 3">DSM 17976</strain>
    </source>
</reference>
<dbReference type="PANTHER" id="PTHR43581:SF4">
    <property type="entry name" value="ATP_GTP PHOSPHATASE"/>
    <property type="match status" value="1"/>
</dbReference>